<dbReference type="SUPFAM" id="SSF52833">
    <property type="entry name" value="Thioredoxin-like"/>
    <property type="match status" value="1"/>
</dbReference>
<evidence type="ECO:0008006" key="4">
    <source>
        <dbReference type="Google" id="ProtNLM"/>
    </source>
</evidence>
<dbReference type="GeneID" id="23462852"/>
<dbReference type="Proteomes" id="UP000202511">
    <property type="component" value="Segment"/>
</dbReference>
<dbReference type="InterPro" id="IPR036249">
    <property type="entry name" value="Thioredoxin-like_sf"/>
</dbReference>
<sequence length="351" mass="36880">MTTRHHDDANTVVATDKLGSAMKALTNALPTLGAPVHQDAPEAAQAAEALASATEAAPLSDSLGNPSRAEPAALSDQLAPSAGSIPLADARLTIASLPANRQKIAEAALAVRQGESLDVVLDILSDIQIDPLAAATINLYRVGNRLMGEFDLEETYPRMDRQVRNVLFYPVAPLFAGSGGARDSRVALYDTPLSTSVLDAAYGPGDDRLAVARRPEEAAVPAVAAVSAADPIAPTAARPRVDIGQVRYDVDFDRVDPFCHDSGGGLVVLSAAGCYYCCQVIGRLHEVAARLGVPVILVDRAKIPPPCRPIGYPHIYAISRDNRVCVYDGDRSTDDLVRFVGAAIGSDAVRG</sequence>
<evidence type="ECO:0000256" key="1">
    <source>
        <dbReference type="SAM" id="MobiDB-lite"/>
    </source>
</evidence>
<feature type="region of interest" description="Disordered" evidence="1">
    <location>
        <begin position="55"/>
        <end position="76"/>
    </location>
</feature>
<evidence type="ECO:0000313" key="2">
    <source>
        <dbReference type="EMBL" id="AJF97935.1"/>
    </source>
</evidence>
<dbReference type="EMBL" id="KP136319">
    <property type="protein sequence ID" value="AJF97935.1"/>
    <property type="molecule type" value="Genomic_DNA"/>
</dbReference>
<name>A0A0B5J7Q1_9VIRU</name>
<dbReference type="KEGG" id="vg:23462852"/>
<reference evidence="2 3" key="1">
    <citation type="journal article" date="2015" name="Parasitol. Res.">
        <title>Viruses in close associations with free-living amoebae.</title>
        <authorList>
            <person name="Scheid P."/>
        </authorList>
    </citation>
    <scope>NUCLEOTIDE SEQUENCE [LARGE SCALE GENOMIC DNA]</scope>
    <source>
        <strain evidence="2">KlaHel</strain>
    </source>
</reference>
<accession>A0A0B5J7Q1</accession>
<evidence type="ECO:0000313" key="3">
    <source>
        <dbReference type="Proteomes" id="UP000202511"/>
    </source>
</evidence>
<proteinExistence type="predicted"/>
<dbReference type="RefSeq" id="YP_009120170.1">
    <property type="nucleotide sequence ID" value="NC_026440.1"/>
</dbReference>
<organism evidence="2 3">
    <name type="scientific">Pandoravirus inopinatum</name>
    <dbReference type="NCBI Taxonomy" id="1605721"/>
    <lineage>
        <taxon>Viruses</taxon>
        <taxon>Pandoravirus</taxon>
    </lineage>
</organism>
<protein>
    <recommendedName>
        <fullName evidence="4">Thioredoxin</fullName>
    </recommendedName>
</protein>